<feature type="region of interest" description="Disordered" evidence="1">
    <location>
        <begin position="1"/>
        <end position="53"/>
    </location>
</feature>
<accession>A0A1R4IW92</accession>
<feature type="transmembrane region" description="Helical" evidence="2">
    <location>
        <begin position="178"/>
        <end position="195"/>
    </location>
</feature>
<dbReference type="Proteomes" id="UP000297477">
    <property type="component" value="Unassembled WGS sequence"/>
</dbReference>
<dbReference type="Proteomes" id="UP000196230">
    <property type="component" value="Unassembled WGS sequence"/>
</dbReference>
<sequence length="219" mass="23926">MAENTNDHRFARAAGRAARAFREQQRADNERLAERRVQERQADETRLAERHAAKERALDERDELEAGRVHPLLGLARKWWTAATLIIFGLAAVFLFNGLRAQREGGPVVDLTTGIESVGVLGGATGQFALAGFVAVIGLFTLWGTIALYRRRASAVNTLTTLAVLVGVPSLVRGNALLLIMTALFIIGAVLVWLPPVKSRLRKGKTARAAERAADRVVR</sequence>
<evidence type="ECO:0000256" key="2">
    <source>
        <dbReference type="SAM" id="Phobius"/>
    </source>
</evidence>
<name>A0A1R4IW92_9MICC</name>
<feature type="compositionally biased region" description="Basic and acidic residues" evidence="1">
    <location>
        <begin position="1"/>
        <end position="10"/>
    </location>
</feature>
<protein>
    <submittedName>
        <fullName evidence="3">Uncharacterized protein</fullName>
    </submittedName>
</protein>
<evidence type="ECO:0000313" key="3">
    <source>
        <dbReference type="EMBL" id="SJN23959.1"/>
    </source>
</evidence>
<evidence type="ECO:0000313" key="5">
    <source>
        <dbReference type="Proteomes" id="UP000196230"/>
    </source>
</evidence>
<keyword evidence="2" id="KW-0472">Membrane</keyword>
<evidence type="ECO:0000313" key="4">
    <source>
        <dbReference type="EMBL" id="TFH98180.1"/>
    </source>
</evidence>
<proteinExistence type="predicted"/>
<dbReference type="EMBL" id="FUKP01000030">
    <property type="protein sequence ID" value="SJN23959.1"/>
    <property type="molecule type" value="Genomic_DNA"/>
</dbReference>
<dbReference type="RefSeq" id="WP_067188520.1">
    <property type="nucleotide sequence ID" value="NZ_CP126965.1"/>
</dbReference>
<keyword evidence="2" id="KW-0812">Transmembrane</keyword>
<feature type="transmembrane region" description="Helical" evidence="2">
    <location>
        <begin position="79"/>
        <end position="99"/>
    </location>
</feature>
<feature type="compositionally biased region" description="Basic and acidic residues" evidence="1">
    <location>
        <begin position="20"/>
        <end position="53"/>
    </location>
</feature>
<reference evidence="4 6" key="2">
    <citation type="submission" date="2019-03" db="EMBL/GenBank/DDBJ databases">
        <title>Reclassification of Micrococcus aloeverae and Micrococcus yunnanensis as later heterotypic synonyms of Micrococcus luteus.</title>
        <authorList>
            <person name="Huang C.-H."/>
        </authorList>
    </citation>
    <scope>NUCLEOTIDE SEQUENCE [LARGE SCALE GENOMIC DNA]</scope>
    <source>
        <strain evidence="4 6">BCRC 12151</strain>
    </source>
</reference>
<organism evidence="3 5">
    <name type="scientific">Micrococcus lylae</name>
    <dbReference type="NCBI Taxonomy" id="1273"/>
    <lineage>
        <taxon>Bacteria</taxon>
        <taxon>Bacillati</taxon>
        <taxon>Actinomycetota</taxon>
        <taxon>Actinomycetes</taxon>
        <taxon>Micrococcales</taxon>
        <taxon>Micrococcaceae</taxon>
        <taxon>Micrococcus</taxon>
    </lineage>
</organism>
<evidence type="ECO:0000313" key="6">
    <source>
        <dbReference type="Proteomes" id="UP000297477"/>
    </source>
</evidence>
<keyword evidence="6" id="KW-1185">Reference proteome</keyword>
<gene>
    <name evidence="4" type="ORF">E4A49_09895</name>
    <name evidence="3" type="ORF">FM125_04885</name>
</gene>
<evidence type="ECO:0000256" key="1">
    <source>
        <dbReference type="SAM" id="MobiDB-lite"/>
    </source>
</evidence>
<dbReference type="AlphaFoldDB" id="A0A1R4IW92"/>
<reference evidence="3 5" key="1">
    <citation type="submission" date="2017-02" db="EMBL/GenBank/DDBJ databases">
        <authorList>
            <person name="Peterson S.W."/>
        </authorList>
    </citation>
    <scope>NUCLEOTIDE SEQUENCE [LARGE SCALE GENOMIC DNA]</scope>
    <source>
        <strain evidence="3 5">2B3F</strain>
    </source>
</reference>
<dbReference type="EMBL" id="SPKT01000022">
    <property type="protein sequence ID" value="TFH98180.1"/>
    <property type="molecule type" value="Genomic_DNA"/>
</dbReference>
<feature type="transmembrane region" description="Helical" evidence="2">
    <location>
        <begin position="155"/>
        <end position="172"/>
    </location>
</feature>
<feature type="transmembrane region" description="Helical" evidence="2">
    <location>
        <begin position="119"/>
        <end position="143"/>
    </location>
</feature>
<dbReference type="OrthoDB" id="4966896at2"/>
<keyword evidence="2" id="KW-1133">Transmembrane helix</keyword>